<evidence type="ECO:0000313" key="1">
    <source>
        <dbReference type="EMBL" id="QQP90657.1"/>
    </source>
</evidence>
<dbReference type="Proteomes" id="UP000595197">
    <property type="component" value="Chromosome"/>
</dbReference>
<dbReference type="PANTHER" id="PTHR10443:SF12">
    <property type="entry name" value="DIPEPTIDASE"/>
    <property type="match status" value="1"/>
</dbReference>
<dbReference type="PROSITE" id="PS51365">
    <property type="entry name" value="RENAL_DIPEPTIDASE_2"/>
    <property type="match status" value="1"/>
</dbReference>
<dbReference type="InterPro" id="IPR008257">
    <property type="entry name" value="Pept_M19"/>
</dbReference>
<dbReference type="EMBL" id="CP067420">
    <property type="protein sequence ID" value="QQP90657.1"/>
    <property type="molecule type" value="Genomic_DNA"/>
</dbReference>
<organism evidence="1 2">
    <name type="scientific">Skermanella cutis</name>
    <dbReference type="NCBI Taxonomy" id="2775420"/>
    <lineage>
        <taxon>Bacteria</taxon>
        <taxon>Pseudomonadati</taxon>
        <taxon>Pseudomonadota</taxon>
        <taxon>Alphaproteobacteria</taxon>
        <taxon>Rhodospirillales</taxon>
        <taxon>Azospirillaceae</taxon>
        <taxon>Skermanella</taxon>
    </lineage>
</organism>
<dbReference type="InterPro" id="IPR032466">
    <property type="entry name" value="Metal_Hydrolase"/>
</dbReference>
<protein>
    <submittedName>
        <fullName evidence="1">Dipeptidase</fullName>
    </submittedName>
</protein>
<name>A0ABX7B8Z1_9PROT</name>
<accession>A0ABX7B8Z1</accession>
<proteinExistence type="predicted"/>
<keyword evidence="2" id="KW-1185">Reference proteome</keyword>
<dbReference type="PANTHER" id="PTHR10443">
    <property type="entry name" value="MICROSOMAL DIPEPTIDASE"/>
    <property type="match status" value="1"/>
</dbReference>
<dbReference type="SUPFAM" id="SSF51556">
    <property type="entry name" value="Metallo-dependent hydrolases"/>
    <property type="match status" value="1"/>
</dbReference>
<evidence type="ECO:0000313" key="2">
    <source>
        <dbReference type="Proteomes" id="UP000595197"/>
    </source>
</evidence>
<gene>
    <name evidence="1" type="ORF">IGS68_05315</name>
</gene>
<dbReference type="RefSeq" id="WP_201077883.1">
    <property type="nucleotide sequence ID" value="NZ_CP067420.1"/>
</dbReference>
<dbReference type="Gene3D" id="3.20.20.140">
    <property type="entry name" value="Metal-dependent hydrolases"/>
    <property type="match status" value="1"/>
</dbReference>
<sequence length="329" mass="37128">MERNKVSKLHDDLVVIDGLIVSDFGPEIFREMRRGGITAANCTCCVWEGFEETMRNVARWKGWFRDHRDLITQVRTAGDIRRAKDERRTGIILGWQNTSAIEDRLEYLDLFHELGVRIIQMTYNTQNLVGSGCYEGRDGGLSDFGHDVVTEMNRLGILCDLSHVGPKTSEDVIRASRQRVAYSHCLPSGLKAHPRNKSDEQLRFIAEHDGFVGVTMFPPFLPKGPASTVDDYVAAIEYVIGLIGEDRVGVGTDFTQGYGKPFFDWITHDKGNGRKLTDFGEVVNPAGFREIADFPNLTSAMERRGWRASRIEKIMGGNWLRLLEDVWGG</sequence>
<dbReference type="Pfam" id="PF01244">
    <property type="entry name" value="Peptidase_M19"/>
    <property type="match status" value="1"/>
</dbReference>
<reference evidence="1" key="1">
    <citation type="submission" date="2021-02" db="EMBL/GenBank/DDBJ databases">
        <title>Skermanella TT6 skin isolate.</title>
        <authorList>
            <person name="Lee K."/>
            <person name="Ganzorig M."/>
        </authorList>
    </citation>
    <scope>NUCLEOTIDE SEQUENCE</scope>
    <source>
        <strain evidence="1">TT6</strain>
    </source>
</reference>